<evidence type="ECO:0008006" key="4">
    <source>
        <dbReference type="Google" id="ProtNLM"/>
    </source>
</evidence>
<organism evidence="2 3">
    <name type="scientific">Siphonobacter curvatus</name>
    <dbReference type="NCBI Taxonomy" id="2094562"/>
    <lineage>
        <taxon>Bacteria</taxon>
        <taxon>Pseudomonadati</taxon>
        <taxon>Bacteroidota</taxon>
        <taxon>Cytophagia</taxon>
        <taxon>Cytophagales</taxon>
        <taxon>Cytophagaceae</taxon>
        <taxon>Siphonobacter</taxon>
    </lineage>
</organism>
<evidence type="ECO:0000313" key="2">
    <source>
        <dbReference type="EMBL" id="PQA58733.1"/>
    </source>
</evidence>
<dbReference type="RefSeq" id="WP_104709918.1">
    <property type="nucleotide sequence ID" value="NZ_PTRA01000001.1"/>
</dbReference>
<accession>A0A2S7ILV8</accession>
<gene>
    <name evidence="2" type="ORF">C5O19_03450</name>
</gene>
<reference evidence="3" key="1">
    <citation type="submission" date="2018-02" db="EMBL/GenBank/DDBJ databases">
        <title>Genome sequencing of Solimonas sp. HR-BB.</title>
        <authorList>
            <person name="Lee Y."/>
            <person name="Jeon C.O."/>
        </authorList>
    </citation>
    <scope>NUCLEOTIDE SEQUENCE [LARGE SCALE GENOMIC DNA]</scope>
    <source>
        <strain evidence="3">HR-U</strain>
    </source>
</reference>
<feature type="transmembrane region" description="Helical" evidence="1">
    <location>
        <begin position="57"/>
        <end position="76"/>
    </location>
</feature>
<feature type="transmembrane region" description="Helical" evidence="1">
    <location>
        <begin position="136"/>
        <end position="164"/>
    </location>
</feature>
<dbReference type="InterPro" id="IPR010539">
    <property type="entry name" value="BaxI_1-like"/>
</dbReference>
<keyword evidence="1" id="KW-0472">Membrane</keyword>
<keyword evidence="1" id="KW-1133">Transmembrane helix</keyword>
<evidence type="ECO:0000313" key="3">
    <source>
        <dbReference type="Proteomes" id="UP000239590"/>
    </source>
</evidence>
<proteinExistence type="predicted"/>
<feature type="transmembrane region" description="Helical" evidence="1">
    <location>
        <begin position="31"/>
        <end position="50"/>
    </location>
</feature>
<keyword evidence="3" id="KW-1185">Reference proteome</keyword>
<dbReference type="EMBL" id="PTRA01000001">
    <property type="protein sequence ID" value="PQA58733.1"/>
    <property type="molecule type" value="Genomic_DNA"/>
</dbReference>
<protein>
    <recommendedName>
        <fullName evidence="4">Bax inhibitor-1/YccA family protein</fullName>
    </recommendedName>
</protein>
<feature type="transmembrane region" description="Helical" evidence="1">
    <location>
        <begin position="170"/>
        <end position="191"/>
    </location>
</feature>
<dbReference type="AlphaFoldDB" id="A0A2S7ILV8"/>
<evidence type="ECO:0000256" key="1">
    <source>
        <dbReference type="SAM" id="Phobius"/>
    </source>
</evidence>
<dbReference type="PANTHER" id="PTHR41282">
    <property type="entry name" value="CONSERVED TRANSMEMBRANE PROTEIN-RELATED"/>
    <property type="match status" value="1"/>
</dbReference>
<keyword evidence="1" id="KW-0812">Transmembrane</keyword>
<dbReference type="PANTHER" id="PTHR41282:SF1">
    <property type="entry name" value="CONSERVED TRANSMEMBRANE PROTEIN-RELATED"/>
    <property type="match status" value="1"/>
</dbReference>
<dbReference type="Proteomes" id="UP000239590">
    <property type="component" value="Unassembled WGS sequence"/>
</dbReference>
<feature type="transmembrane region" description="Helical" evidence="1">
    <location>
        <begin position="211"/>
        <end position="232"/>
    </location>
</feature>
<feature type="transmembrane region" description="Helical" evidence="1">
    <location>
        <begin position="96"/>
        <end position="124"/>
    </location>
</feature>
<dbReference type="PIRSF" id="PIRSF009160">
    <property type="entry name" value="UCP009160"/>
    <property type="match status" value="1"/>
</dbReference>
<name>A0A2S7ILV8_9BACT</name>
<dbReference type="OrthoDB" id="116480at2"/>
<dbReference type="Pfam" id="PF12811">
    <property type="entry name" value="BaxI_1"/>
    <property type="match status" value="1"/>
</dbReference>
<comment type="caution">
    <text evidence="2">The sequence shown here is derived from an EMBL/GenBank/DDBJ whole genome shotgun (WGS) entry which is preliminary data.</text>
</comment>
<sequence>MANPLFSEKTFDKVSVASDDVMTMQGTLNKIALLLTLTISVAAVTFYAALQGQQWTSLLLPVGAIGGLIIALVLAFKPTLAPTLAPLYAVLEGAFVGSISSLFSGLAFMAAVLTFGVLALLLVVYQTGLIRVTQGFMRGVMVATGAVALLYLLTFALSFFGIMVPYIHEAGWIGIIFSLVVVGIAAMNLLIDFHLIEAGVAQQAPKFMEWYSAFGLLVTIVWLYLEILKLLAKLNRR</sequence>